<dbReference type="EMBL" id="WEGK01000006">
    <property type="protein sequence ID" value="MQY20070.1"/>
    <property type="molecule type" value="Genomic_DNA"/>
</dbReference>
<proteinExistence type="predicted"/>
<keyword evidence="2" id="KW-1185">Reference proteome</keyword>
<evidence type="ECO:0000313" key="2">
    <source>
        <dbReference type="Proteomes" id="UP000438448"/>
    </source>
</evidence>
<gene>
    <name evidence="1" type="ORF">NRB20_31650</name>
</gene>
<protein>
    <submittedName>
        <fullName evidence="1">Uncharacterized protein</fullName>
    </submittedName>
</protein>
<organism evidence="1 2">
    <name type="scientific">Nocardia macrotermitis</name>
    <dbReference type="NCBI Taxonomy" id="2585198"/>
    <lineage>
        <taxon>Bacteria</taxon>
        <taxon>Bacillati</taxon>
        <taxon>Actinomycetota</taxon>
        <taxon>Actinomycetes</taxon>
        <taxon>Mycobacteriales</taxon>
        <taxon>Nocardiaceae</taxon>
        <taxon>Nocardia</taxon>
    </lineage>
</organism>
<dbReference type="Proteomes" id="UP000438448">
    <property type="component" value="Unassembled WGS sequence"/>
</dbReference>
<reference evidence="1 2" key="1">
    <citation type="submission" date="2019-10" db="EMBL/GenBank/DDBJ databases">
        <title>Nocardia macrotermitis sp. nov. and Nocardia aurantia sp. nov., isolated from the gut of fungus growing-termite Macrotermes natalensis.</title>
        <authorList>
            <person name="Benndorf R."/>
            <person name="Schwitalla J."/>
            <person name="Martin K."/>
            <person name="De Beer W."/>
            <person name="Kaster A.-K."/>
            <person name="Vollmers J."/>
            <person name="Poulsen M."/>
            <person name="Beemelmanns C."/>
        </authorList>
    </citation>
    <scope>NUCLEOTIDE SEQUENCE [LARGE SCALE GENOMIC DNA]</scope>
    <source>
        <strain evidence="1 2">RB20</strain>
    </source>
</reference>
<evidence type="ECO:0000313" key="1">
    <source>
        <dbReference type="EMBL" id="MQY20070.1"/>
    </source>
</evidence>
<sequence>MNPKAIGLVRPDKSGLTALEHAIEIRRHVERLGYHYLYTVRPP</sequence>
<dbReference type="AlphaFoldDB" id="A0A7K0D2W8"/>
<accession>A0A7K0D2W8</accession>
<name>A0A7K0D2W8_9NOCA</name>
<comment type="caution">
    <text evidence="1">The sequence shown here is derived from an EMBL/GenBank/DDBJ whole genome shotgun (WGS) entry which is preliminary data.</text>
</comment>